<dbReference type="GeneID" id="30983910"/>
<dbReference type="RefSeq" id="XP_020065357.1">
    <property type="nucleotide sequence ID" value="XM_020209774.1"/>
</dbReference>
<feature type="non-terminal residue" evidence="1">
    <location>
        <position position="124"/>
    </location>
</feature>
<reference evidence="2" key="1">
    <citation type="submission" date="2016-05" db="EMBL/GenBank/DDBJ databases">
        <title>Comparative genomics of biotechnologically important yeasts.</title>
        <authorList>
            <consortium name="DOE Joint Genome Institute"/>
            <person name="Riley R."/>
            <person name="Haridas S."/>
            <person name="Wolfe K.H."/>
            <person name="Lopes M.R."/>
            <person name="Hittinger C.T."/>
            <person name="Goker M."/>
            <person name="Salamov A."/>
            <person name="Wisecaver J."/>
            <person name="Long T.M."/>
            <person name="Aerts A.L."/>
            <person name="Barry K."/>
            <person name="Choi C."/>
            <person name="Clum A."/>
            <person name="Coughlan A.Y."/>
            <person name="Deshpande S."/>
            <person name="Douglass A.P."/>
            <person name="Hanson S.J."/>
            <person name="Klenk H.-P."/>
            <person name="Labutti K."/>
            <person name="Lapidus A."/>
            <person name="Lindquist E."/>
            <person name="Lipzen A."/>
            <person name="Meier-Kolthoff J.P."/>
            <person name="Ohm R.A."/>
            <person name="Otillar R.P."/>
            <person name="Pangilinan J."/>
            <person name="Peng Y."/>
            <person name="Rokas A."/>
            <person name="Rosa C.A."/>
            <person name="Scheuner C."/>
            <person name="Sibirny A.A."/>
            <person name="Slot J.C."/>
            <person name="Stielow J.B."/>
            <person name="Sun H."/>
            <person name="Kurtzman C.P."/>
            <person name="Blackwell M."/>
            <person name="Grigoriev I.V."/>
            <person name="Jeffries T.W."/>
        </authorList>
    </citation>
    <scope>NUCLEOTIDE SEQUENCE [LARGE SCALE GENOMIC DNA]</scope>
    <source>
        <strain evidence="2">NRRL Y-17324</strain>
    </source>
</reference>
<dbReference type="AlphaFoldDB" id="A0A1E4SL38"/>
<organism evidence="1 2">
    <name type="scientific">Suhomyces tanzawaensis NRRL Y-17324</name>
    <dbReference type="NCBI Taxonomy" id="984487"/>
    <lineage>
        <taxon>Eukaryota</taxon>
        <taxon>Fungi</taxon>
        <taxon>Dikarya</taxon>
        <taxon>Ascomycota</taxon>
        <taxon>Saccharomycotina</taxon>
        <taxon>Pichiomycetes</taxon>
        <taxon>Debaryomycetaceae</taxon>
        <taxon>Suhomyces</taxon>
    </lineage>
</organism>
<dbReference type="EMBL" id="KV453911">
    <property type="protein sequence ID" value="ODV80235.1"/>
    <property type="molecule type" value="Genomic_DNA"/>
</dbReference>
<sequence length="124" mass="14050">MEISTIPIHLMFGDKGFAFPDLIPATQLQLDYHITQMYPSSPFRLQLVDNLKSSLQVGGTININDWGKNNYVVELVHGEENEIFLDPNLMKVTLFYTLASIHSNDLPFLVTQTIMDHLSIAELT</sequence>
<dbReference type="Proteomes" id="UP000094285">
    <property type="component" value="Unassembled WGS sequence"/>
</dbReference>
<protein>
    <submittedName>
        <fullName evidence="1">Uncharacterized protein</fullName>
    </submittedName>
</protein>
<gene>
    <name evidence="1" type="ORF">CANTADRAFT_49948</name>
</gene>
<accession>A0A1E4SL38</accession>
<evidence type="ECO:0000313" key="1">
    <source>
        <dbReference type="EMBL" id="ODV80235.1"/>
    </source>
</evidence>
<dbReference type="OrthoDB" id="4092725at2759"/>
<proteinExistence type="predicted"/>
<keyword evidence="2" id="KW-1185">Reference proteome</keyword>
<name>A0A1E4SL38_9ASCO</name>
<evidence type="ECO:0000313" key="2">
    <source>
        <dbReference type="Proteomes" id="UP000094285"/>
    </source>
</evidence>
<dbReference type="STRING" id="984487.A0A1E4SL38"/>